<evidence type="ECO:0000256" key="8">
    <source>
        <dbReference type="ARBA" id="ARBA00048679"/>
    </source>
</evidence>
<feature type="transmembrane region" description="Helical" evidence="11">
    <location>
        <begin position="364"/>
        <end position="384"/>
    </location>
</feature>
<sequence>MSLSIGTFLQDRYEILDRIGSGGMSDVYKAQCHTLNRLVAIKVLKEEFTSDDTFVKKFKMEAQAAARLSNPNIVNVYDVVDEGELHYIVMELVDGITLKQYIEKKGRMETKEAIGVALQVAKGIAAAHENHIIHRDIKPQNIIISRDGKVKVADFGIARAVSAQTAGALAVGSVHYIAPEQAKGLACDARSDIYSFGITMYEMVTGQVPFQGDTSVAVAMAHIQEPVTPPGELNPETGRAMEQIILKCIQKEPGRRYSSVAEVISDLHKAILNPDSDLMPAADGPVDEMGQTKTMSPEEMAKIQEGSRQISKKADSQEEPAGQAGEGEKREPHRRSRPAKGHRKPSEADKKSRNDDVSRQFERIVTIFGIVAAIIIVAVVVFVFSRLGGLFNLGSGVRPTKESVVTEGPAPEVTITNDQVYVPSVLGMPQDMAEARLKEESLVMRVTGSEYSDNYDPGQVMAQEFDSGSVVKKWATVGVTISKGSDRVDLAALNLTSLTGAAAKTLLEEKGLTAELKPEYNDAVPKDTVIRYQPEEAKVGDSVELFVSQGPKTVEGQVPHLVGQPQEAALAMLAAVGLQPGEVTTEPSDTVPPGVVITQSEMDGTILPKGSPVNFVVSSGAVGESVEENGGKYYLSSIDTTCNLSNYIGPASQTSSLRVAVRLKQRVNNEDKYETLIEARTIAGSQTIPVSISRIKGYWGVDTGEVEVVDVTNNTVIQSYPVSFFPVE</sequence>
<dbReference type="Pfam" id="PF03793">
    <property type="entry name" value="PASTA"/>
    <property type="match status" value="3"/>
</dbReference>
<proteinExistence type="predicted"/>
<evidence type="ECO:0000259" key="13">
    <source>
        <dbReference type="PROSITE" id="PS51178"/>
    </source>
</evidence>
<dbReference type="Proteomes" id="UP000198508">
    <property type="component" value="Unassembled WGS sequence"/>
</dbReference>
<evidence type="ECO:0000259" key="12">
    <source>
        <dbReference type="PROSITE" id="PS50011"/>
    </source>
</evidence>
<dbReference type="GeneID" id="93278575"/>
<keyword evidence="4 9" id="KW-0547">Nucleotide-binding</keyword>
<dbReference type="InterPro" id="IPR005543">
    <property type="entry name" value="PASTA_dom"/>
</dbReference>
<organism evidence="14 15">
    <name type="scientific">Enterocloster lavalensis</name>
    <dbReference type="NCBI Taxonomy" id="460384"/>
    <lineage>
        <taxon>Bacteria</taxon>
        <taxon>Bacillati</taxon>
        <taxon>Bacillota</taxon>
        <taxon>Clostridia</taxon>
        <taxon>Lachnospirales</taxon>
        <taxon>Lachnospiraceae</taxon>
        <taxon>Enterocloster</taxon>
    </lineage>
</organism>
<evidence type="ECO:0000256" key="7">
    <source>
        <dbReference type="ARBA" id="ARBA00047899"/>
    </source>
</evidence>
<dbReference type="InterPro" id="IPR011009">
    <property type="entry name" value="Kinase-like_dom_sf"/>
</dbReference>
<dbReference type="Gene3D" id="3.30.200.20">
    <property type="entry name" value="Phosphorylase Kinase, domain 1"/>
    <property type="match status" value="1"/>
</dbReference>
<dbReference type="GO" id="GO:0005524">
    <property type="term" value="F:ATP binding"/>
    <property type="evidence" value="ECO:0007669"/>
    <property type="project" value="UniProtKB-UniRule"/>
</dbReference>
<dbReference type="FunFam" id="1.10.510.10:FF:000021">
    <property type="entry name" value="Serine/threonine protein kinase"/>
    <property type="match status" value="1"/>
</dbReference>
<feature type="compositionally biased region" description="Basic and acidic residues" evidence="10">
    <location>
        <begin position="344"/>
        <end position="356"/>
    </location>
</feature>
<dbReference type="PANTHER" id="PTHR43289:SF34">
    <property type="entry name" value="SERINE_THREONINE-PROTEIN KINASE YBDM-RELATED"/>
    <property type="match status" value="1"/>
</dbReference>
<comment type="catalytic activity">
    <reaction evidence="7">
        <text>L-threonyl-[protein] + ATP = O-phospho-L-threonyl-[protein] + ADP + H(+)</text>
        <dbReference type="Rhea" id="RHEA:46608"/>
        <dbReference type="Rhea" id="RHEA-COMP:11060"/>
        <dbReference type="Rhea" id="RHEA-COMP:11605"/>
        <dbReference type="ChEBI" id="CHEBI:15378"/>
        <dbReference type="ChEBI" id="CHEBI:30013"/>
        <dbReference type="ChEBI" id="CHEBI:30616"/>
        <dbReference type="ChEBI" id="CHEBI:61977"/>
        <dbReference type="ChEBI" id="CHEBI:456216"/>
        <dbReference type="EC" id="2.7.11.1"/>
    </reaction>
</comment>
<dbReference type="AlphaFoldDB" id="A0A1I0AUN9"/>
<dbReference type="CDD" id="cd14014">
    <property type="entry name" value="STKc_PknB_like"/>
    <property type="match status" value="1"/>
</dbReference>
<gene>
    <name evidence="14" type="ORF">SAMN05216313_101193</name>
</gene>
<dbReference type="CDD" id="cd06577">
    <property type="entry name" value="PASTA_pknB"/>
    <property type="match status" value="3"/>
</dbReference>
<evidence type="ECO:0000256" key="4">
    <source>
        <dbReference type="ARBA" id="ARBA00022741"/>
    </source>
</evidence>
<reference evidence="15" key="1">
    <citation type="submission" date="2016-10" db="EMBL/GenBank/DDBJ databases">
        <authorList>
            <person name="Varghese N."/>
            <person name="Submissions S."/>
        </authorList>
    </citation>
    <scope>NUCLEOTIDE SEQUENCE [LARGE SCALE GENOMIC DNA]</scope>
    <source>
        <strain evidence="15">NLAE-zl-G277</strain>
    </source>
</reference>
<keyword evidence="6 9" id="KW-0067">ATP-binding</keyword>
<feature type="domain" description="Protein kinase" evidence="12">
    <location>
        <begin position="13"/>
        <end position="271"/>
    </location>
</feature>
<dbReference type="InterPro" id="IPR008271">
    <property type="entry name" value="Ser/Thr_kinase_AS"/>
</dbReference>
<keyword evidence="2 14" id="KW-0723">Serine/threonine-protein kinase</keyword>
<dbReference type="GO" id="GO:0004674">
    <property type="term" value="F:protein serine/threonine kinase activity"/>
    <property type="evidence" value="ECO:0007669"/>
    <property type="project" value="UniProtKB-KW"/>
</dbReference>
<feature type="binding site" evidence="9">
    <location>
        <position position="42"/>
    </location>
    <ligand>
        <name>ATP</name>
        <dbReference type="ChEBI" id="CHEBI:30616"/>
    </ligand>
</feature>
<dbReference type="PROSITE" id="PS51178">
    <property type="entry name" value="PASTA"/>
    <property type="match status" value="2"/>
</dbReference>
<evidence type="ECO:0000256" key="3">
    <source>
        <dbReference type="ARBA" id="ARBA00022679"/>
    </source>
</evidence>
<evidence type="ECO:0000256" key="9">
    <source>
        <dbReference type="PROSITE-ProRule" id="PRU10141"/>
    </source>
</evidence>
<dbReference type="STRING" id="460384.SAMN05216313_101193"/>
<comment type="catalytic activity">
    <reaction evidence="8">
        <text>L-seryl-[protein] + ATP = O-phospho-L-seryl-[protein] + ADP + H(+)</text>
        <dbReference type="Rhea" id="RHEA:17989"/>
        <dbReference type="Rhea" id="RHEA-COMP:9863"/>
        <dbReference type="Rhea" id="RHEA-COMP:11604"/>
        <dbReference type="ChEBI" id="CHEBI:15378"/>
        <dbReference type="ChEBI" id="CHEBI:29999"/>
        <dbReference type="ChEBI" id="CHEBI:30616"/>
        <dbReference type="ChEBI" id="CHEBI:83421"/>
        <dbReference type="ChEBI" id="CHEBI:456216"/>
        <dbReference type="EC" id="2.7.11.1"/>
    </reaction>
</comment>
<dbReference type="PROSITE" id="PS00108">
    <property type="entry name" value="PROTEIN_KINASE_ST"/>
    <property type="match status" value="1"/>
</dbReference>
<keyword evidence="11" id="KW-1133">Transmembrane helix</keyword>
<dbReference type="PROSITE" id="PS50011">
    <property type="entry name" value="PROTEIN_KINASE_DOM"/>
    <property type="match status" value="1"/>
</dbReference>
<keyword evidence="11" id="KW-0812">Transmembrane</keyword>
<evidence type="ECO:0000256" key="10">
    <source>
        <dbReference type="SAM" id="MobiDB-lite"/>
    </source>
</evidence>
<dbReference type="InterPro" id="IPR000719">
    <property type="entry name" value="Prot_kinase_dom"/>
</dbReference>
<dbReference type="SUPFAM" id="SSF56112">
    <property type="entry name" value="Protein kinase-like (PK-like)"/>
    <property type="match status" value="1"/>
</dbReference>
<evidence type="ECO:0000256" key="1">
    <source>
        <dbReference type="ARBA" id="ARBA00012513"/>
    </source>
</evidence>
<feature type="domain" description="PASTA" evidence="13">
    <location>
        <begin position="552"/>
        <end position="619"/>
    </location>
</feature>
<name>A0A1I0AUN9_9FIRM</name>
<evidence type="ECO:0000256" key="6">
    <source>
        <dbReference type="ARBA" id="ARBA00022840"/>
    </source>
</evidence>
<dbReference type="InterPro" id="IPR017441">
    <property type="entry name" value="Protein_kinase_ATP_BS"/>
</dbReference>
<evidence type="ECO:0000256" key="2">
    <source>
        <dbReference type="ARBA" id="ARBA00022527"/>
    </source>
</evidence>
<feature type="region of interest" description="Disordered" evidence="10">
    <location>
        <begin position="274"/>
        <end position="356"/>
    </location>
</feature>
<dbReference type="FunFam" id="3.30.200.20:FF:000035">
    <property type="entry name" value="Serine/threonine protein kinase Stk1"/>
    <property type="match status" value="1"/>
</dbReference>
<dbReference type="SMART" id="SM00220">
    <property type="entry name" value="S_TKc"/>
    <property type="match status" value="1"/>
</dbReference>
<dbReference type="NCBIfam" id="NF033483">
    <property type="entry name" value="PknB_PASTA_kin"/>
    <property type="match status" value="1"/>
</dbReference>
<feature type="domain" description="PASTA" evidence="13">
    <location>
        <begin position="416"/>
        <end position="483"/>
    </location>
</feature>
<feature type="compositionally biased region" description="Basic residues" evidence="10">
    <location>
        <begin position="332"/>
        <end position="343"/>
    </location>
</feature>
<dbReference type="Pfam" id="PF00069">
    <property type="entry name" value="Pkinase"/>
    <property type="match status" value="1"/>
</dbReference>
<dbReference type="Gene3D" id="3.30.10.20">
    <property type="match status" value="3"/>
</dbReference>
<evidence type="ECO:0000313" key="15">
    <source>
        <dbReference type="Proteomes" id="UP000198508"/>
    </source>
</evidence>
<keyword evidence="15" id="KW-1185">Reference proteome</keyword>
<dbReference type="PROSITE" id="PS00107">
    <property type="entry name" value="PROTEIN_KINASE_ATP"/>
    <property type="match status" value="1"/>
</dbReference>
<dbReference type="RefSeq" id="WP_092360450.1">
    <property type="nucleotide sequence ID" value="NZ_CAKXUV010000001.1"/>
</dbReference>
<dbReference type="PANTHER" id="PTHR43289">
    <property type="entry name" value="MITOGEN-ACTIVATED PROTEIN KINASE KINASE KINASE 20-RELATED"/>
    <property type="match status" value="1"/>
</dbReference>
<evidence type="ECO:0000256" key="11">
    <source>
        <dbReference type="SAM" id="Phobius"/>
    </source>
</evidence>
<dbReference type="SMART" id="SM00740">
    <property type="entry name" value="PASTA"/>
    <property type="match status" value="3"/>
</dbReference>
<evidence type="ECO:0000256" key="5">
    <source>
        <dbReference type="ARBA" id="ARBA00022777"/>
    </source>
</evidence>
<dbReference type="EC" id="2.7.11.1" evidence="1"/>
<keyword evidence="11" id="KW-0472">Membrane</keyword>
<dbReference type="Gene3D" id="1.10.510.10">
    <property type="entry name" value="Transferase(Phosphotransferase) domain 1"/>
    <property type="match status" value="1"/>
</dbReference>
<evidence type="ECO:0000313" key="14">
    <source>
        <dbReference type="EMBL" id="SES97674.1"/>
    </source>
</evidence>
<keyword evidence="3" id="KW-0808">Transferase</keyword>
<dbReference type="EMBL" id="FOIM01000001">
    <property type="protein sequence ID" value="SES97674.1"/>
    <property type="molecule type" value="Genomic_DNA"/>
</dbReference>
<keyword evidence="5 14" id="KW-0418">Kinase</keyword>
<accession>A0A1I0AUN9</accession>
<protein>
    <recommendedName>
        <fullName evidence="1">non-specific serine/threonine protein kinase</fullName>
        <ecNumber evidence="1">2.7.11.1</ecNumber>
    </recommendedName>
</protein>